<proteinExistence type="predicted"/>
<name>A0A644XQC2_9ZZZZ</name>
<evidence type="ECO:0000256" key="2">
    <source>
        <dbReference type="ARBA" id="ARBA00011955"/>
    </source>
</evidence>
<keyword evidence="7" id="KW-0274">FAD</keyword>
<evidence type="ECO:0000256" key="5">
    <source>
        <dbReference type="ARBA" id="ARBA00022679"/>
    </source>
</evidence>
<evidence type="ECO:0000256" key="3">
    <source>
        <dbReference type="ARBA" id="ARBA00016337"/>
    </source>
</evidence>
<evidence type="ECO:0000256" key="4">
    <source>
        <dbReference type="ARBA" id="ARBA00022630"/>
    </source>
</evidence>
<evidence type="ECO:0000256" key="9">
    <source>
        <dbReference type="ARBA" id="ARBA00031306"/>
    </source>
</evidence>
<evidence type="ECO:0000256" key="6">
    <source>
        <dbReference type="ARBA" id="ARBA00022723"/>
    </source>
</evidence>
<gene>
    <name evidence="11" type="primary">apbE_17</name>
    <name evidence="11" type="ORF">SDC9_64733</name>
</gene>
<dbReference type="PROSITE" id="PS51257">
    <property type="entry name" value="PROKAR_LIPOPROTEIN"/>
    <property type="match status" value="1"/>
</dbReference>
<dbReference type="Gene3D" id="3.10.520.10">
    <property type="entry name" value="ApbE-like domains"/>
    <property type="match status" value="1"/>
</dbReference>
<dbReference type="PANTHER" id="PTHR30040:SF2">
    <property type="entry name" value="FAD:PROTEIN FMN TRANSFERASE"/>
    <property type="match status" value="1"/>
</dbReference>
<dbReference type="EC" id="2.7.1.180" evidence="2"/>
<keyword evidence="8" id="KW-0460">Magnesium</keyword>
<evidence type="ECO:0000256" key="10">
    <source>
        <dbReference type="ARBA" id="ARBA00048540"/>
    </source>
</evidence>
<dbReference type="AlphaFoldDB" id="A0A644XQC2"/>
<evidence type="ECO:0000256" key="7">
    <source>
        <dbReference type="ARBA" id="ARBA00022827"/>
    </source>
</evidence>
<comment type="catalytic activity">
    <reaction evidence="10">
        <text>L-threonyl-[protein] + FAD = FMN-L-threonyl-[protein] + AMP + H(+)</text>
        <dbReference type="Rhea" id="RHEA:36847"/>
        <dbReference type="Rhea" id="RHEA-COMP:11060"/>
        <dbReference type="Rhea" id="RHEA-COMP:11061"/>
        <dbReference type="ChEBI" id="CHEBI:15378"/>
        <dbReference type="ChEBI" id="CHEBI:30013"/>
        <dbReference type="ChEBI" id="CHEBI:57692"/>
        <dbReference type="ChEBI" id="CHEBI:74257"/>
        <dbReference type="ChEBI" id="CHEBI:456215"/>
        <dbReference type="EC" id="2.7.1.180"/>
    </reaction>
</comment>
<dbReference type="InterPro" id="IPR024932">
    <property type="entry name" value="ApbE"/>
</dbReference>
<dbReference type="PANTHER" id="PTHR30040">
    <property type="entry name" value="THIAMINE BIOSYNTHESIS LIPOPROTEIN APBE"/>
    <property type="match status" value="1"/>
</dbReference>
<evidence type="ECO:0000256" key="1">
    <source>
        <dbReference type="ARBA" id="ARBA00001946"/>
    </source>
</evidence>
<keyword evidence="4" id="KW-0285">Flavoprotein</keyword>
<dbReference type="PIRSF" id="PIRSF006268">
    <property type="entry name" value="ApbE"/>
    <property type="match status" value="1"/>
</dbReference>
<protein>
    <recommendedName>
        <fullName evidence="3">FAD:protein FMN transferase</fullName>
        <ecNumber evidence="2">2.7.1.180</ecNumber>
    </recommendedName>
    <alternativeName>
        <fullName evidence="9">Flavin transferase</fullName>
    </alternativeName>
</protein>
<comment type="caution">
    <text evidence="11">The sequence shown here is derived from an EMBL/GenBank/DDBJ whole genome shotgun (WGS) entry which is preliminary data.</text>
</comment>
<sequence length="338" mass="36718">MKKLFFMLISVFLLTSCSNATSEAEPVSQTDFLLNTVCTITIYNEKNTEKDSNELITGAFDLCREYENTLSRTIEGSDVYKINHSNGKPVTVSDSTIEVLNCAEKYSKDSNGAFDISIAPLSILWNFEGDNPTVPPDAEISALVQEVDYTKVKVNGNDVTLEAPVTAIDLGGIAKGYIADRVSEYLETNNVTSAIINLGGNIYTVGTKPDGNNFNIGIQDPSKTDGSILGYVAVSNKSVVTSGSYERYFIQDGKKYHHILDPSTGYPVENGLCSVSIISDNSIDGDSLSTTCFVLGKDEGMKLINSLDGVQAIFIDDNGEMYFSDGIGKDVIYTEYTE</sequence>
<dbReference type="SUPFAM" id="SSF143631">
    <property type="entry name" value="ApbE-like"/>
    <property type="match status" value="1"/>
</dbReference>
<dbReference type="GO" id="GO:0016740">
    <property type="term" value="F:transferase activity"/>
    <property type="evidence" value="ECO:0007669"/>
    <property type="project" value="UniProtKB-KW"/>
</dbReference>
<keyword evidence="5 11" id="KW-0808">Transferase</keyword>
<dbReference type="GO" id="GO:0046872">
    <property type="term" value="F:metal ion binding"/>
    <property type="evidence" value="ECO:0007669"/>
    <property type="project" value="UniProtKB-KW"/>
</dbReference>
<organism evidence="11">
    <name type="scientific">bioreactor metagenome</name>
    <dbReference type="NCBI Taxonomy" id="1076179"/>
    <lineage>
        <taxon>unclassified sequences</taxon>
        <taxon>metagenomes</taxon>
        <taxon>ecological metagenomes</taxon>
    </lineage>
</organism>
<dbReference type="EMBL" id="VSSQ01002961">
    <property type="protein sequence ID" value="MPM18325.1"/>
    <property type="molecule type" value="Genomic_DNA"/>
</dbReference>
<keyword evidence="6" id="KW-0479">Metal-binding</keyword>
<accession>A0A644XQC2</accession>
<comment type="cofactor">
    <cofactor evidence="1">
        <name>Mg(2+)</name>
        <dbReference type="ChEBI" id="CHEBI:18420"/>
    </cofactor>
</comment>
<evidence type="ECO:0000256" key="8">
    <source>
        <dbReference type="ARBA" id="ARBA00022842"/>
    </source>
</evidence>
<dbReference type="Pfam" id="PF02424">
    <property type="entry name" value="ApbE"/>
    <property type="match status" value="1"/>
</dbReference>
<evidence type="ECO:0000313" key="11">
    <source>
        <dbReference type="EMBL" id="MPM18325.1"/>
    </source>
</evidence>
<reference evidence="11" key="1">
    <citation type="submission" date="2019-08" db="EMBL/GenBank/DDBJ databases">
        <authorList>
            <person name="Kucharzyk K."/>
            <person name="Murdoch R.W."/>
            <person name="Higgins S."/>
            <person name="Loffler F."/>
        </authorList>
    </citation>
    <scope>NUCLEOTIDE SEQUENCE</scope>
</reference>
<dbReference type="InterPro" id="IPR003374">
    <property type="entry name" value="ApbE-like_sf"/>
</dbReference>